<reference evidence="1 2" key="1">
    <citation type="submission" date="2023-03" db="EMBL/GenBank/DDBJ databases">
        <title>Genome sequence of Lichtheimia ornata CBS 291.66.</title>
        <authorList>
            <person name="Mohabir J.T."/>
            <person name="Shea T.P."/>
            <person name="Kurbessoian T."/>
            <person name="Berby B."/>
            <person name="Fontaine J."/>
            <person name="Livny J."/>
            <person name="Gnirke A."/>
            <person name="Stajich J.E."/>
            <person name="Cuomo C.A."/>
        </authorList>
    </citation>
    <scope>NUCLEOTIDE SEQUENCE [LARGE SCALE GENOMIC DNA]</scope>
    <source>
        <strain evidence="1">CBS 291.66</strain>
    </source>
</reference>
<proteinExistence type="predicted"/>
<evidence type="ECO:0000313" key="1">
    <source>
        <dbReference type="EMBL" id="KAJ8652920.1"/>
    </source>
</evidence>
<gene>
    <name evidence="1" type="ORF">O0I10_011454</name>
</gene>
<protein>
    <recommendedName>
        <fullName evidence="3">F-box domain-containing protein</fullName>
    </recommendedName>
</protein>
<dbReference type="RefSeq" id="XP_058337834.1">
    <property type="nucleotide sequence ID" value="XM_058491421.1"/>
</dbReference>
<dbReference type="Proteomes" id="UP001234581">
    <property type="component" value="Unassembled WGS sequence"/>
</dbReference>
<evidence type="ECO:0008006" key="3">
    <source>
        <dbReference type="Google" id="ProtNLM"/>
    </source>
</evidence>
<comment type="caution">
    <text evidence="1">The sequence shown here is derived from an EMBL/GenBank/DDBJ whole genome shotgun (WGS) entry which is preliminary data.</text>
</comment>
<dbReference type="GeneID" id="83218855"/>
<dbReference type="Gene3D" id="3.80.10.10">
    <property type="entry name" value="Ribonuclease Inhibitor"/>
    <property type="match status" value="1"/>
</dbReference>
<keyword evidence="2" id="KW-1185">Reference proteome</keyword>
<organism evidence="1 2">
    <name type="scientific">Lichtheimia ornata</name>
    <dbReference type="NCBI Taxonomy" id="688661"/>
    <lineage>
        <taxon>Eukaryota</taxon>
        <taxon>Fungi</taxon>
        <taxon>Fungi incertae sedis</taxon>
        <taxon>Mucoromycota</taxon>
        <taxon>Mucoromycotina</taxon>
        <taxon>Mucoromycetes</taxon>
        <taxon>Mucorales</taxon>
        <taxon>Lichtheimiaceae</taxon>
        <taxon>Lichtheimia</taxon>
    </lineage>
</organism>
<name>A0AAD7UUX7_9FUNG</name>
<accession>A0AAD7UUX7</accession>
<dbReference type="EMBL" id="JARTCD010000090">
    <property type="protein sequence ID" value="KAJ8652920.1"/>
    <property type="molecule type" value="Genomic_DNA"/>
</dbReference>
<evidence type="ECO:0000313" key="2">
    <source>
        <dbReference type="Proteomes" id="UP001234581"/>
    </source>
</evidence>
<dbReference type="InterPro" id="IPR032675">
    <property type="entry name" value="LRR_dom_sf"/>
</dbReference>
<sequence>MVNVLSHLPSLVSLDVTPMPDTKLLPVIHQYRPNLKLLAYHSNDPCDLVYDDAQQGLEKFFIGQLSDTYSSDDLIMTLIQHCGSLKELRLIGAITGNTMTLEGSNIEFARLEKLEIEATDESLIPLTTSIIQRAPHLHTVYINPIGREEEDLFNAIINLRHLRRFCAWTTTKHCPSFSKFLRHHIDLGKRSTLEELEIALEMFTTPKYWFSAIARLRYLRTFILWFCHRPTGGAGDYVDYRSIMSTLSEGCPSLENLSLFATYATIPKGSICPLHAHPGLRSLTIESQDEIPPGDITAILAIPNLKHLVLDVPMNDDMLQLLQSSIPRVEYKYTPTPYHRIV</sequence>
<dbReference type="SUPFAM" id="SSF52047">
    <property type="entry name" value="RNI-like"/>
    <property type="match status" value="1"/>
</dbReference>
<dbReference type="AlphaFoldDB" id="A0AAD7UUX7"/>